<keyword evidence="3" id="KW-1185">Reference proteome</keyword>
<dbReference type="EMBL" id="JAENGP010000007">
    <property type="protein sequence ID" value="MBK1781078.1"/>
    <property type="molecule type" value="Genomic_DNA"/>
</dbReference>
<sequence length="143" mass="16471">MKLTLEEFLGKNKPAGRSKLDRFINEIFELKNQGFSLDQILDFLSINEVKVSKSTLHFFIKNKISTYKESPKKSFVIEKNNSTTVEKFSKQETSKKEQEPTAQKKIKLSVSEKSESTESKKIKSDYEIPSYAPKSLKNIDDLI</sequence>
<evidence type="ECO:0000256" key="1">
    <source>
        <dbReference type="SAM" id="MobiDB-lite"/>
    </source>
</evidence>
<dbReference type="RefSeq" id="WP_200235593.1">
    <property type="nucleotide sequence ID" value="NZ_JAENGP010000007.1"/>
</dbReference>
<dbReference type="Proteomes" id="UP000635316">
    <property type="component" value="Unassembled WGS sequence"/>
</dbReference>
<feature type="compositionally biased region" description="Basic and acidic residues" evidence="1">
    <location>
        <begin position="110"/>
        <end position="122"/>
    </location>
</feature>
<comment type="caution">
    <text evidence="2">The sequence shown here is derived from an EMBL/GenBank/DDBJ whole genome shotgun (WGS) entry which is preliminary data.</text>
</comment>
<feature type="compositionally biased region" description="Basic and acidic residues" evidence="1">
    <location>
        <begin position="87"/>
        <end position="99"/>
    </location>
</feature>
<organism evidence="2 3">
    <name type="scientific">Advenella mandrilli</name>
    <dbReference type="NCBI Taxonomy" id="2800330"/>
    <lineage>
        <taxon>Bacteria</taxon>
        <taxon>Pseudomonadati</taxon>
        <taxon>Pseudomonadota</taxon>
        <taxon>Betaproteobacteria</taxon>
        <taxon>Burkholderiales</taxon>
        <taxon>Alcaligenaceae</taxon>
    </lineage>
</organism>
<gene>
    <name evidence="2" type="ORF">JHL22_07600</name>
</gene>
<reference evidence="2 3" key="1">
    <citation type="submission" date="2020-12" db="EMBL/GenBank/DDBJ databases">
        <authorList>
            <person name="Lu T."/>
            <person name="Wang Q."/>
            <person name="Han X."/>
        </authorList>
    </citation>
    <scope>NUCLEOTIDE SEQUENCE [LARGE SCALE GENOMIC DNA]</scope>
    <source>
        <strain evidence="2 3">WQ 585</strain>
    </source>
</reference>
<evidence type="ECO:0000313" key="3">
    <source>
        <dbReference type="Proteomes" id="UP000635316"/>
    </source>
</evidence>
<accession>A0ABS1EDI0</accession>
<protein>
    <submittedName>
        <fullName evidence="2">Uncharacterized protein</fullName>
    </submittedName>
</protein>
<feature type="region of interest" description="Disordered" evidence="1">
    <location>
        <begin position="85"/>
        <end position="122"/>
    </location>
</feature>
<proteinExistence type="predicted"/>
<name>A0ABS1EDI0_9BURK</name>
<evidence type="ECO:0000313" key="2">
    <source>
        <dbReference type="EMBL" id="MBK1781078.1"/>
    </source>
</evidence>